<keyword evidence="2" id="KW-1185">Reference proteome</keyword>
<evidence type="ECO:0000313" key="1">
    <source>
        <dbReference type="EMBL" id="PTU32835.1"/>
    </source>
</evidence>
<sequence>MSNQELVMPRRLAIRILHEAQIAQPESITGWVRGTAQPQSYHAGEPPAGAELWARLWSNPLSPAVPEASQLSAGGLHLVISLNIKGVLEMRAWQLEAGAPSEQVLKIDE</sequence>
<comment type="caution">
    <text evidence="1">The sequence shown here is derived from an EMBL/GenBank/DDBJ whole genome shotgun (WGS) entry which is preliminary data.</text>
</comment>
<dbReference type="EMBL" id="QANS01000001">
    <property type="protein sequence ID" value="PTU32835.1"/>
    <property type="molecule type" value="Genomic_DNA"/>
</dbReference>
<dbReference type="OrthoDB" id="9802958at2"/>
<accession>A0A2T5MJU3</accession>
<dbReference type="Proteomes" id="UP000244248">
    <property type="component" value="Unassembled WGS sequence"/>
</dbReference>
<proteinExistence type="predicted"/>
<dbReference type="RefSeq" id="WP_107938543.1">
    <property type="nucleotide sequence ID" value="NZ_QANS01000001.1"/>
</dbReference>
<evidence type="ECO:0000313" key="2">
    <source>
        <dbReference type="Proteomes" id="UP000244248"/>
    </source>
</evidence>
<reference evidence="1 2" key="1">
    <citation type="submission" date="2018-04" db="EMBL/GenBank/DDBJ databases">
        <title>Novel species isolated from glacier.</title>
        <authorList>
            <person name="Liu Q."/>
            <person name="Xin Y.-H."/>
        </authorList>
    </citation>
    <scope>NUCLEOTIDE SEQUENCE [LARGE SCALE GENOMIC DNA]</scope>
    <source>
        <strain evidence="1 2">GT1R17</strain>
    </source>
</reference>
<dbReference type="AlphaFoldDB" id="A0A2T5MJU3"/>
<organism evidence="1 2">
    <name type="scientific">Stenotrophobium rhamnosiphilum</name>
    <dbReference type="NCBI Taxonomy" id="2029166"/>
    <lineage>
        <taxon>Bacteria</taxon>
        <taxon>Pseudomonadati</taxon>
        <taxon>Pseudomonadota</taxon>
        <taxon>Gammaproteobacteria</taxon>
        <taxon>Nevskiales</taxon>
        <taxon>Nevskiaceae</taxon>
        <taxon>Stenotrophobium</taxon>
    </lineage>
</organism>
<protein>
    <submittedName>
        <fullName evidence="1">Uncharacterized protein</fullName>
    </submittedName>
</protein>
<gene>
    <name evidence="1" type="ORF">CJD38_01605</name>
</gene>
<name>A0A2T5MJU3_9GAMM</name>